<dbReference type="GO" id="GO:0006412">
    <property type="term" value="P:translation"/>
    <property type="evidence" value="ECO:0007669"/>
    <property type="project" value="UniProtKB-KW"/>
</dbReference>
<feature type="region of interest" description="Disordered" evidence="7">
    <location>
        <begin position="1"/>
        <end position="21"/>
    </location>
</feature>
<evidence type="ECO:0000256" key="6">
    <source>
        <dbReference type="PROSITE-ProRule" id="PRU00209"/>
    </source>
</evidence>
<dbReference type="SUPFAM" id="SSF50249">
    <property type="entry name" value="Nucleic acid-binding proteins"/>
    <property type="match status" value="1"/>
</dbReference>
<accession>A0A7J8ULY2</accession>
<dbReference type="InterPro" id="IPR051270">
    <property type="entry name" value="Tyrosine-tRNA_ligase_regulator"/>
</dbReference>
<keyword evidence="4 6" id="KW-0694">RNA-binding</keyword>
<dbReference type="GO" id="GO:0005737">
    <property type="term" value="C:cytoplasm"/>
    <property type="evidence" value="ECO:0007669"/>
    <property type="project" value="UniProtKB-SubCell"/>
</dbReference>
<dbReference type="EMBL" id="JABFAB010000006">
    <property type="protein sequence ID" value="MBA0651506.1"/>
    <property type="molecule type" value="Genomic_DNA"/>
</dbReference>
<organism evidence="9 10">
    <name type="scientific">Gossypium klotzschianum</name>
    <dbReference type="NCBI Taxonomy" id="34286"/>
    <lineage>
        <taxon>Eukaryota</taxon>
        <taxon>Viridiplantae</taxon>
        <taxon>Streptophyta</taxon>
        <taxon>Embryophyta</taxon>
        <taxon>Tracheophyta</taxon>
        <taxon>Spermatophyta</taxon>
        <taxon>Magnoliopsida</taxon>
        <taxon>eudicotyledons</taxon>
        <taxon>Gunneridae</taxon>
        <taxon>Pentapetalae</taxon>
        <taxon>rosids</taxon>
        <taxon>malvids</taxon>
        <taxon>Malvales</taxon>
        <taxon>Malvaceae</taxon>
        <taxon>Malvoideae</taxon>
        <taxon>Gossypium</taxon>
    </lineage>
</organism>
<keyword evidence="2" id="KW-0963">Cytoplasm</keyword>
<evidence type="ECO:0000313" key="9">
    <source>
        <dbReference type="EMBL" id="MBA0651506.1"/>
    </source>
</evidence>
<reference evidence="9 10" key="1">
    <citation type="journal article" date="2019" name="Genome Biol. Evol.">
        <title>Insights into the evolution of the New World diploid cottons (Gossypium, subgenus Houzingenia) based on genome sequencing.</title>
        <authorList>
            <person name="Grover C.E."/>
            <person name="Arick M.A. 2nd"/>
            <person name="Thrash A."/>
            <person name="Conover J.L."/>
            <person name="Sanders W.S."/>
            <person name="Peterson D.G."/>
            <person name="Frelichowski J.E."/>
            <person name="Scheffler J.A."/>
            <person name="Scheffler B.E."/>
            <person name="Wendel J.F."/>
        </authorList>
    </citation>
    <scope>NUCLEOTIDE SEQUENCE [LARGE SCALE GENOMIC DNA]</scope>
    <source>
        <strain evidence="9">57</strain>
        <tissue evidence="9">Leaf</tissue>
    </source>
</reference>
<dbReference type="InterPro" id="IPR002547">
    <property type="entry name" value="tRNA-bd_dom"/>
</dbReference>
<evidence type="ECO:0000259" key="8">
    <source>
        <dbReference type="PROSITE" id="PS50886"/>
    </source>
</evidence>
<keyword evidence="5" id="KW-0648">Protein biosynthesis</keyword>
<dbReference type="Gene3D" id="2.40.50.140">
    <property type="entry name" value="Nucleic acid-binding proteins"/>
    <property type="match status" value="1"/>
</dbReference>
<dbReference type="CDD" id="cd02799">
    <property type="entry name" value="tRNA_bind_EMAP-II_like"/>
    <property type="match status" value="1"/>
</dbReference>
<evidence type="ECO:0000256" key="1">
    <source>
        <dbReference type="ARBA" id="ARBA00004496"/>
    </source>
</evidence>
<dbReference type="FunFam" id="2.40.50.140:FF:000047">
    <property type="entry name" value="tyrosine--tRNA ligase, cytoplasmic isoform X2"/>
    <property type="match status" value="1"/>
</dbReference>
<dbReference type="OrthoDB" id="19141at2759"/>
<dbReference type="Proteomes" id="UP000593573">
    <property type="component" value="Unassembled WGS sequence"/>
</dbReference>
<evidence type="ECO:0000256" key="7">
    <source>
        <dbReference type="SAM" id="MobiDB-lite"/>
    </source>
</evidence>
<protein>
    <recommendedName>
        <fullName evidence="8">tRNA-binding domain-containing protein</fullName>
    </recommendedName>
</protein>
<dbReference type="InterPro" id="IPR012340">
    <property type="entry name" value="NA-bd_OB-fold"/>
</dbReference>
<dbReference type="PANTHER" id="PTHR11586:SF33">
    <property type="entry name" value="AMINOACYL TRNA SYNTHASE COMPLEX-INTERACTING MULTIFUNCTIONAL PROTEIN 1"/>
    <property type="match status" value="1"/>
</dbReference>
<name>A0A7J8ULY2_9ROSI</name>
<comment type="caution">
    <text evidence="9">The sequence shown here is derived from an EMBL/GenBank/DDBJ whole genome shotgun (WGS) entry which is preliminary data.</text>
</comment>
<feature type="domain" description="TRNA-binding" evidence="8">
    <location>
        <begin position="24"/>
        <end position="127"/>
    </location>
</feature>
<evidence type="ECO:0000256" key="4">
    <source>
        <dbReference type="ARBA" id="ARBA00022884"/>
    </source>
</evidence>
<dbReference type="AlphaFoldDB" id="A0A7J8ULY2"/>
<evidence type="ECO:0000256" key="5">
    <source>
        <dbReference type="ARBA" id="ARBA00022917"/>
    </source>
</evidence>
<keyword evidence="3 6" id="KW-0820">tRNA-binding</keyword>
<dbReference type="Pfam" id="PF01588">
    <property type="entry name" value="tRNA_bind"/>
    <property type="match status" value="1"/>
</dbReference>
<proteinExistence type="predicted"/>
<keyword evidence="10" id="KW-1185">Reference proteome</keyword>
<sequence length="186" mass="20333">SKKEKAKKSSANSKEKPTAEPEIAITRLDIRVGKIIKAQKHPDADSLYVEEIDVGEAQPRTVVSGLVKYIPLEEMQDRMVCVLCNLKPATMRGIKSHAMVLAASNNDHTKVELVEPPKSAKVGERVTFPGFTGEPDDVLNPKKKVWETLQVDLHSDANLVACYKDIPLTTSAGICKVSSITNGSIR</sequence>
<dbReference type="GO" id="GO:0000049">
    <property type="term" value="F:tRNA binding"/>
    <property type="evidence" value="ECO:0007669"/>
    <property type="project" value="UniProtKB-UniRule"/>
</dbReference>
<feature type="non-terminal residue" evidence="9">
    <location>
        <position position="186"/>
    </location>
</feature>
<evidence type="ECO:0000256" key="3">
    <source>
        <dbReference type="ARBA" id="ARBA00022555"/>
    </source>
</evidence>
<evidence type="ECO:0000313" key="10">
    <source>
        <dbReference type="Proteomes" id="UP000593573"/>
    </source>
</evidence>
<dbReference type="PROSITE" id="PS50886">
    <property type="entry name" value="TRBD"/>
    <property type="match status" value="1"/>
</dbReference>
<evidence type="ECO:0000256" key="2">
    <source>
        <dbReference type="ARBA" id="ARBA00022490"/>
    </source>
</evidence>
<comment type="subcellular location">
    <subcellularLocation>
        <location evidence="1">Cytoplasm</location>
    </subcellularLocation>
</comment>
<gene>
    <name evidence="9" type="ORF">Goklo_018825</name>
</gene>
<dbReference type="PANTHER" id="PTHR11586">
    <property type="entry name" value="TRNA-AMINOACYLATION COFACTOR ARC1 FAMILY MEMBER"/>
    <property type="match status" value="1"/>
</dbReference>